<gene>
    <name evidence="9" type="ORF">DMN91_010264</name>
</gene>
<dbReference type="AlphaFoldDB" id="A0A3L8DCZ6"/>
<comment type="cofactor">
    <cofactor evidence="1">
        <name>a divalent metal cation</name>
        <dbReference type="ChEBI" id="CHEBI:60240"/>
    </cofactor>
</comment>
<dbReference type="Pfam" id="PF13359">
    <property type="entry name" value="DDE_Tnp_4"/>
    <property type="match status" value="1"/>
</dbReference>
<evidence type="ECO:0000256" key="3">
    <source>
        <dbReference type="ARBA" id="ARBA00006958"/>
    </source>
</evidence>
<evidence type="ECO:0000256" key="7">
    <source>
        <dbReference type="ARBA" id="ARBA00023242"/>
    </source>
</evidence>
<evidence type="ECO:0000259" key="8">
    <source>
        <dbReference type="Pfam" id="PF13359"/>
    </source>
</evidence>
<dbReference type="GO" id="GO:0016787">
    <property type="term" value="F:hydrolase activity"/>
    <property type="evidence" value="ECO:0007669"/>
    <property type="project" value="UniProtKB-KW"/>
</dbReference>
<reference evidence="9 10" key="1">
    <citation type="journal article" date="2018" name="Genome Res.">
        <title>The genomic architecture and molecular evolution of ant odorant receptors.</title>
        <authorList>
            <person name="McKenzie S.K."/>
            <person name="Kronauer D.J.C."/>
        </authorList>
    </citation>
    <scope>NUCLEOTIDE SEQUENCE [LARGE SCALE GENOMIC DNA]</scope>
    <source>
        <strain evidence="9">Clonal line C1</strain>
    </source>
</reference>
<dbReference type="OrthoDB" id="7554050at2759"/>
<keyword evidence="6" id="KW-0378">Hydrolase</keyword>
<keyword evidence="4" id="KW-0540">Nuclease</keyword>
<evidence type="ECO:0000256" key="1">
    <source>
        <dbReference type="ARBA" id="ARBA00001968"/>
    </source>
</evidence>
<organism evidence="9 10">
    <name type="scientific">Ooceraea biroi</name>
    <name type="common">Clonal raider ant</name>
    <name type="synonym">Cerapachys biroi</name>
    <dbReference type="NCBI Taxonomy" id="2015173"/>
    <lineage>
        <taxon>Eukaryota</taxon>
        <taxon>Metazoa</taxon>
        <taxon>Ecdysozoa</taxon>
        <taxon>Arthropoda</taxon>
        <taxon>Hexapoda</taxon>
        <taxon>Insecta</taxon>
        <taxon>Pterygota</taxon>
        <taxon>Neoptera</taxon>
        <taxon>Endopterygota</taxon>
        <taxon>Hymenoptera</taxon>
        <taxon>Apocrita</taxon>
        <taxon>Aculeata</taxon>
        <taxon>Formicoidea</taxon>
        <taxon>Formicidae</taxon>
        <taxon>Dorylinae</taxon>
        <taxon>Ooceraea</taxon>
    </lineage>
</organism>
<evidence type="ECO:0000256" key="4">
    <source>
        <dbReference type="ARBA" id="ARBA00022722"/>
    </source>
</evidence>
<dbReference type="InterPro" id="IPR045249">
    <property type="entry name" value="HARBI1-like"/>
</dbReference>
<name>A0A3L8DCZ6_OOCBI</name>
<comment type="caution">
    <text evidence="9">The sequence shown here is derived from an EMBL/GenBank/DDBJ whole genome shotgun (WGS) entry which is preliminary data.</text>
</comment>
<sequence length="375" mass="43117">MRHLQGASNNLVVEMQITDREKFFNYFRMTPEILEELLTLVGPPIQKKEVCRIPISPRTRLQLTLRWLAFGDSLASHSYAFRIASNTASKIVRETCTALWEVLKDKVFLQPTVEKWQQVADKFQEICQFPNCIRSIDEKHIIVQAPPNSGSSYYNYKGNHSINLLAVSDANCCFSIVDIGAEGRRCDAGVFASSDLARLLHTNSLQLPPDRHLDSSGFKFPYVLVGDEAFLLTSYMMRPYPQSGNLTVTKKIFNYRLSRARRTVECSFGILATRWRIFRQPIIAHISTAKIAVQATTAVHNFIMKRELQLEPTERTYSVLSSNERNITSTGIENVRNYSARRNVEAIRIRDSFAMYFETVNPLDWQWRKALNNEY</sequence>
<keyword evidence="5" id="KW-0479">Metal-binding</keyword>
<keyword evidence="7" id="KW-0539">Nucleus</keyword>
<dbReference type="PANTHER" id="PTHR22930">
    <property type="match status" value="1"/>
</dbReference>
<dbReference type="GO" id="GO:0046872">
    <property type="term" value="F:metal ion binding"/>
    <property type="evidence" value="ECO:0007669"/>
    <property type="project" value="UniProtKB-KW"/>
</dbReference>
<evidence type="ECO:0000256" key="5">
    <source>
        <dbReference type="ARBA" id="ARBA00022723"/>
    </source>
</evidence>
<comment type="subcellular location">
    <subcellularLocation>
        <location evidence="2">Nucleus</location>
    </subcellularLocation>
</comment>
<feature type="domain" description="DDE Tnp4" evidence="8">
    <location>
        <begin position="136"/>
        <end position="301"/>
    </location>
</feature>
<dbReference type="InterPro" id="IPR027806">
    <property type="entry name" value="HARBI1_dom"/>
</dbReference>
<proteinExistence type="inferred from homology"/>
<accession>A0A3L8DCZ6</accession>
<dbReference type="EMBL" id="QOIP01000010">
    <property type="protein sequence ID" value="RLU18022.1"/>
    <property type="molecule type" value="Genomic_DNA"/>
</dbReference>
<comment type="similarity">
    <text evidence="3">Belongs to the HARBI1 family.</text>
</comment>
<evidence type="ECO:0000313" key="9">
    <source>
        <dbReference type="EMBL" id="RLU18022.1"/>
    </source>
</evidence>
<dbReference type="GO" id="GO:0005634">
    <property type="term" value="C:nucleus"/>
    <property type="evidence" value="ECO:0007669"/>
    <property type="project" value="UniProtKB-SubCell"/>
</dbReference>
<dbReference type="Proteomes" id="UP000279307">
    <property type="component" value="Chromosome 10"/>
</dbReference>
<dbReference type="GO" id="GO:0004518">
    <property type="term" value="F:nuclease activity"/>
    <property type="evidence" value="ECO:0007669"/>
    <property type="project" value="UniProtKB-KW"/>
</dbReference>
<evidence type="ECO:0000256" key="2">
    <source>
        <dbReference type="ARBA" id="ARBA00004123"/>
    </source>
</evidence>
<protein>
    <recommendedName>
        <fullName evidence="8">DDE Tnp4 domain-containing protein</fullName>
    </recommendedName>
</protein>
<evidence type="ECO:0000256" key="6">
    <source>
        <dbReference type="ARBA" id="ARBA00022801"/>
    </source>
</evidence>
<dbReference type="PANTHER" id="PTHR22930:SF269">
    <property type="entry name" value="NUCLEASE HARBI1-LIKE PROTEIN"/>
    <property type="match status" value="1"/>
</dbReference>
<evidence type="ECO:0000313" key="10">
    <source>
        <dbReference type="Proteomes" id="UP000279307"/>
    </source>
</evidence>